<sequence length="290" mass="31345">MPSPVLLLRAPTENDRYDSALRSSSFIPFSLPVLQTTLHIDGLKQIVSRPPDVRGVIVTSARAAEAWGKAVDDILSACAEVGSSVDWRAIPFYTVGPATASLLRSLSGPSPSPSRVQLCPSNIRGMQSGNAEALAHFIVSDQHETPGATLLYLTGDKNRDTLSNIVKEARLKIREEQVYRTDGVELGAFEESVLGTMKEEADPQRPASGEPWWIVCFAPSSTSHVLPVLRRHFHLPGDDSTSEDASKTRARLAAIGPTTADFLREQSLRVDAIPSRPSADALVEALRGAQ</sequence>
<evidence type="ECO:0000313" key="2">
    <source>
        <dbReference type="Proteomes" id="UP000814128"/>
    </source>
</evidence>
<dbReference type="EMBL" id="MU273518">
    <property type="protein sequence ID" value="KAI0033502.1"/>
    <property type="molecule type" value="Genomic_DNA"/>
</dbReference>
<organism evidence="1 2">
    <name type="scientific">Vararia minispora EC-137</name>
    <dbReference type="NCBI Taxonomy" id="1314806"/>
    <lineage>
        <taxon>Eukaryota</taxon>
        <taxon>Fungi</taxon>
        <taxon>Dikarya</taxon>
        <taxon>Basidiomycota</taxon>
        <taxon>Agaricomycotina</taxon>
        <taxon>Agaricomycetes</taxon>
        <taxon>Russulales</taxon>
        <taxon>Lachnocladiaceae</taxon>
        <taxon>Vararia</taxon>
    </lineage>
</organism>
<gene>
    <name evidence="1" type="ORF">K488DRAFT_47614</name>
</gene>
<protein>
    <submittedName>
        <fullName evidence="1">Tetrapyrrole biosynthesis, uroporphyrinogen III synthase</fullName>
    </submittedName>
</protein>
<reference evidence="1" key="2">
    <citation type="journal article" date="2022" name="New Phytol.">
        <title>Evolutionary transition to the ectomycorrhizal habit in the genomes of a hyperdiverse lineage of mushroom-forming fungi.</title>
        <authorList>
            <person name="Looney B."/>
            <person name="Miyauchi S."/>
            <person name="Morin E."/>
            <person name="Drula E."/>
            <person name="Courty P.E."/>
            <person name="Kohler A."/>
            <person name="Kuo A."/>
            <person name="LaButti K."/>
            <person name="Pangilinan J."/>
            <person name="Lipzen A."/>
            <person name="Riley R."/>
            <person name="Andreopoulos W."/>
            <person name="He G."/>
            <person name="Johnson J."/>
            <person name="Nolan M."/>
            <person name="Tritt A."/>
            <person name="Barry K.W."/>
            <person name="Grigoriev I.V."/>
            <person name="Nagy L.G."/>
            <person name="Hibbett D."/>
            <person name="Henrissat B."/>
            <person name="Matheny P.B."/>
            <person name="Labbe J."/>
            <person name="Martin F.M."/>
        </authorList>
    </citation>
    <scope>NUCLEOTIDE SEQUENCE</scope>
    <source>
        <strain evidence="1">EC-137</strain>
    </source>
</reference>
<proteinExistence type="predicted"/>
<evidence type="ECO:0000313" key="1">
    <source>
        <dbReference type="EMBL" id="KAI0033502.1"/>
    </source>
</evidence>
<comment type="caution">
    <text evidence="1">The sequence shown here is derived from an EMBL/GenBank/DDBJ whole genome shotgun (WGS) entry which is preliminary data.</text>
</comment>
<accession>A0ACB8QP30</accession>
<keyword evidence="2" id="KW-1185">Reference proteome</keyword>
<name>A0ACB8QP30_9AGAM</name>
<dbReference type="Proteomes" id="UP000814128">
    <property type="component" value="Unassembled WGS sequence"/>
</dbReference>
<reference evidence="1" key="1">
    <citation type="submission" date="2021-02" db="EMBL/GenBank/DDBJ databases">
        <authorList>
            <consortium name="DOE Joint Genome Institute"/>
            <person name="Ahrendt S."/>
            <person name="Looney B.P."/>
            <person name="Miyauchi S."/>
            <person name="Morin E."/>
            <person name="Drula E."/>
            <person name="Courty P.E."/>
            <person name="Chicoki N."/>
            <person name="Fauchery L."/>
            <person name="Kohler A."/>
            <person name="Kuo A."/>
            <person name="Labutti K."/>
            <person name="Pangilinan J."/>
            <person name="Lipzen A."/>
            <person name="Riley R."/>
            <person name="Andreopoulos W."/>
            <person name="He G."/>
            <person name="Johnson J."/>
            <person name="Barry K.W."/>
            <person name="Grigoriev I.V."/>
            <person name="Nagy L."/>
            <person name="Hibbett D."/>
            <person name="Henrissat B."/>
            <person name="Matheny P.B."/>
            <person name="Labbe J."/>
            <person name="Martin F."/>
        </authorList>
    </citation>
    <scope>NUCLEOTIDE SEQUENCE</scope>
    <source>
        <strain evidence="1">EC-137</strain>
    </source>
</reference>